<organism evidence="11 12">
    <name type="scientific">Desulforhabdus amnigena</name>
    <dbReference type="NCBI Taxonomy" id="40218"/>
    <lineage>
        <taxon>Bacteria</taxon>
        <taxon>Pseudomonadati</taxon>
        <taxon>Thermodesulfobacteriota</taxon>
        <taxon>Syntrophobacteria</taxon>
        <taxon>Syntrophobacterales</taxon>
        <taxon>Syntrophobacteraceae</taxon>
        <taxon>Desulforhabdus</taxon>
    </lineage>
</organism>
<keyword evidence="12" id="KW-1185">Reference proteome</keyword>
<dbReference type="GO" id="GO:0008940">
    <property type="term" value="F:nitrate reductase activity"/>
    <property type="evidence" value="ECO:0007669"/>
    <property type="project" value="TreeGrafter"/>
</dbReference>
<evidence type="ECO:0000256" key="6">
    <source>
        <dbReference type="ARBA" id="ARBA00022989"/>
    </source>
</evidence>
<keyword evidence="2" id="KW-0813">Transport</keyword>
<dbReference type="PANTHER" id="PTHR30598:SF3">
    <property type="entry name" value="RESPIRATORY NITRATE REDUCTASE 1 GAMMA CHAIN"/>
    <property type="match status" value="1"/>
</dbReference>
<comment type="caution">
    <text evidence="11">The sequence shown here is derived from an EMBL/GenBank/DDBJ whole genome shotgun (WGS) entry which is preliminary data.</text>
</comment>
<evidence type="ECO:0000313" key="11">
    <source>
        <dbReference type="EMBL" id="GLI32877.1"/>
    </source>
</evidence>
<feature type="transmembrane region" description="Helical" evidence="9">
    <location>
        <begin position="208"/>
        <end position="225"/>
    </location>
</feature>
<keyword evidence="3" id="KW-1003">Cell membrane</keyword>
<dbReference type="GO" id="GO:0005886">
    <property type="term" value="C:plasma membrane"/>
    <property type="evidence" value="ECO:0007669"/>
    <property type="project" value="UniProtKB-SubCell"/>
</dbReference>
<dbReference type="AlphaFoldDB" id="A0A9W6D277"/>
<feature type="transmembrane region" description="Helical" evidence="9">
    <location>
        <begin position="164"/>
        <end position="188"/>
    </location>
</feature>
<evidence type="ECO:0000256" key="8">
    <source>
        <dbReference type="ARBA" id="ARBA00023136"/>
    </source>
</evidence>
<evidence type="ECO:0000313" key="12">
    <source>
        <dbReference type="Proteomes" id="UP001144372"/>
    </source>
</evidence>
<dbReference type="InterPro" id="IPR047660">
    <property type="entry name" value="DsrM"/>
</dbReference>
<evidence type="ECO:0000256" key="1">
    <source>
        <dbReference type="ARBA" id="ARBA00004651"/>
    </source>
</evidence>
<evidence type="ECO:0000256" key="7">
    <source>
        <dbReference type="ARBA" id="ARBA00023002"/>
    </source>
</evidence>
<dbReference type="RefSeq" id="WP_281791901.1">
    <property type="nucleotide sequence ID" value="NZ_BSDR01000001.1"/>
</dbReference>
<feature type="domain" description="NarG-like" evidence="10">
    <location>
        <begin position="122"/>
        <end position="276"/>
    </location>
</feature>
<keyword evidence="5" id="KW-0249">Electron transport</keyword>
<feature type="transmembrane region" description="Helical" evidence="9">
    <location>
        <begin position="124"/>
        <end position="144"/>
    </location>
</feature>
<keyword evidence="7" id="KW-0560">Oxidoreductase</keyword>
<feature type="transmembrane region" description="Helical" evidence="9">
    <location>
        <begin position="245"/>
        <end position="268"/>
    </location>
</feature>
<sequence>MGIKFSLLSVVALVLAVFLGVKVAGLTYFFGVIVPYAAIFIFIGGFTYRILQWGRSPVPFSIPTTAGQQKSLPWIKQNKLDNPTTPGWVVGRMLLEILLFRSLFRNTKLEKYDGPKLAYQWEKWLWLAGLLFHYSFLVIFIRHLRFFVEPVPGFVHSIERIDGLLQLGLPGLYITDLIFLAAVTYLFLRRVVIPQMRYISLPADYFPLFLLMTLGLTGVLMRYFTKVDVVKVKELAMGIVTFHPVVPEGIGVLFYIHFFLICTFFIYFPFSKLMHLGGVFLSPTRNMPNNSRIVRHINPWNYPVKVHTYAEYEDHFREKMIEAGLPVEKE</sequence>
<evidence type="ECO:0000256" key="4">
    <source>
        <dbReference type="ARBA" id="ARBA00022692"/>
    </source>
</evidence>
<keyword evidence="4 9" id="KW-0812">Transmembrane</keyword>
<proteinExistence type="predicted"/>
<evidence type="ECO:0000256" key="2">
    <source>
        <dbReference type="ARBA" id="ARBA00022448"/>
    </source>
</evidence>
<evidence type="ECO:0000256" key="9">
    <source>
        <dbReference type="SAM" id="Phobius"/>
    </source>
</evidence>
<dbReference type="GO" id="GO:0020037">
    <property type="term" value="F:heme binding"/>
    <property type="evidence" value="ECO:0007669"/>
    <property type="project" value="TreeGrafter"/>
</dbReference>
<dbReference type="SUPFAM" id="SSF103501">
    <property type="entry name" value="Respiratory nitrate reductase 1 gamma chain"/>
    <property type="match status" value="1"/>
</dbReference>
<accession>A0A9W6D277</accession>
<gene>
    <name evidence="11" type="ORF">DAMNIGENAA_03100</name>
</gene>
<dbReference type="InterPro" id="IPR036197">
    <property type="entry name" value="NarG-like_sf"/>
</dbReference>
<evidence type="ECO:0000256" key="5">
    <source>
        <dbReference type="ARBA" id="ARBA00022982"/>
    </source>
</evidence>
<feature type="transmembrane region" description="Helical" evidence="9">
    <location>
        <begin position="33"/>
        <end position="51"/>
    </location>
</feature>
<keyword evidence="8 9" id="KW-0472">Membrane</keyword>
<dbReference type="InterPro" id="IPR051936">
    <property type="entry name" value="Heme-iron_electron_transfer"/>
</dbReference>
<dbReference type="GO" id="GO:0009055">
    <property type="term" value="F:electron transfer activity"/>
    <property type="evidence" value="ECO:0007669"/>
    <property type="project" value="TreeGrafter"/>
</dbReference>
<dbReference type="Proteomes" id="UP001144372">
    <property type="component" value="Unassembled WGS sequence"/>
</dbReference>
<dbReference type="NCBIfam" id="NF038037">
    <property type="entry name" value="cytob_DsrM"/>
    <property type="match status" value="1"/>
</dbReference>
<protein>
    <submittedName>
        <fullName evidence="11">Nitrate reductase subunit gamma</fullName>
    </submittedName>
</protein>
<evidence type="ECO:0000259" key="10">
    <source>
        <dbReference type="Pfam" id="PF02665"/>
    </source>
</evidence>
<dbReference type="GO" id="GO:0019645">
    <property type="term" value="P:anaerobic electron transport chain"/>
    <property type="evidence" value="ECO:0007669"/>
    <property type="project" value="TreeGrafter"/>
</dbReference>
<comment type="subcellular location">
    <subcellularLocation>
        <location evidence="1">Cell membrane</location>
        <topology evidence="1">Multi-pass membrane protein</topology>
    </subcellularLocation>
</comment>
<reference evidence="11" key="1">
    <citation type="submission" date="2022-12" db="EMBL/GenBank/DDBJ databases">
        <title>Reference genome sequencing for broad-spectrum identification of bacterial and archaeal isolates by mass spectrometry.</title>
        <authorList>
            <person name="Sekiguchi Y."/>
            <person name="Tourlousse D.M."/>
        </authorList>
    </citation>
    <scope>NUCLEOTIDE SEQUENCE</scope>
    <source>
        <strain evidence="11">ASRB1</strain>
    </source>
</reference>
<dbReference type="InterPro" id="IPR023234">
    <property type="entry name" value="NarG-like_domain"/>
</dbReference>
<name>A0A9W6D277_9BACT</name>
<evidence type="ECO:0000256" key="3">
    <source>
        <dbReference type="ARBA" id="ARBA00022475"/>
    </source>
</evidence>
<dbReference type="PANTHER" id="PTHR30598">
    <property type="entry name" value="NITRATE REDUCTASE PRIVATE CHAPERONE, REDOX ENZYME MATURATION PROTEIN REMP FAMILY"/>
    <property type="match status" value="1"/>
</dbReference>
<dbReference type="Gene3D" id="1.20.950.20">
    <property type="entry name" value="Transmembrane di-heme cytochromes, Chain C"/>
    <property type="match status" value="1"/>
</dbReference>
<keyword evidence="6 9" id="KW-1133">Transmembrane helix</keyword>
<dbReference type="EMBL" id="BSDR01000001">
    <property type="protein sequence ID" value="GLI32877.1"/>
    <property type="molecule type" value="Genomic_DNA"/>
</dbReference>
<dbReference type="Pfam" id="PF02665">
    <property type="entry name" value="Nitrate_red_gam"/>
    <property type="match status" value="1"/>
</dbReference>